<evidence type="ECO:0000256" key="1">
    <source>
        <dbReference type="SAM" id="MobiDB-lite"/>
    </source>
</evidence>
<sequence length="114" mass="12296">MEPPKSGAAPGSYRLPARTADELRRVHAKYRAEYDNGVCRPQGGDPRKRTHPVPAARPLRDARAHPSPDTPPAPPRPLPRPLAARSPPTPRTGPFRSSNSRTLGRGCPVLSTGL</sequence>
<name>A0A516R7D4_STRST</name>
<evidence type="ECO:0000313" key="2">
    <source>
        <dbReference type="EMBL" id="QDQ11577.1"/>
    </source>
</evidence>
<dbReference type="Proteomes" id="UP000316806">
    <property type="component" value="Chromosome"/>
</dbReference>
<accession>A0A516R7D4</accession>
<protein>
    <submittedName>
        <fullName evidence="2">Uncharacterized protein</fullName>
    </submittedName>
</protein>
<gene>
    <name evidence="2" type="ORF">FH965_14170</name>
</gene>
<proteinExistence type="predicted"/>
<dbReference type="AlphaFoldDB" id="A0A516R7D4"/>
<reference evidence="2 3" key="1">
    <citation type="journal article" date="2019" name="J. Ind. Microbiol. Biotechnol.">
        <title>The complete genomic sequence of Streptomyces spectabilis NRRL-2792 and identification of secondary metabolite biosynthetic gene clusters.</title>
        <authorList>
            <person name="Sinha A."/>
            <person name="Phillips-Salemka S."/>
            <person name="Niraula T.A."/>
            <person name="Short K.A."/>
            <person name="Niraula N.P."/>
        </authorList>
    </citation>
    <scope>NUCLEOTIDE SEQUENCE [LARGE SCALE GENOMIC DNA]</scope>
    <source>
        <strain evidence="2 3">NRRL 2792</strain>
    </source>
</reference>
<feature type="compositionally biased region" description="Basic and acidic residues" evidence="1">
    <location>
        <begin position="19"/>
        <end position="34"/>
    </location>
</feature>
<feature type="region of interest" description="Disordered" evidence="1">
    <location>
        <begin position="1"/>
        <end position="114"/>
    </location>
</feature>
<organism evidence="2 3">
    <name type="scientific">Streptomyces spectabilis</name>
    <dbReference type="NCBI Taxonomy" id="68270"/>
    <lineage>
        <taxon>Bacteria</taxon>
        <taxon>Bacillati</taxon>
        <taxon>Actinomycetota</taxon>
        <taxon>Actinomycetes</taxon>
        <taxon>Kitasatosporales</taxon>
        <taxon>Streptomycetaceae</taxon>
        <taxon>Streptomyces</taxon>
    </lineage>
</organism>
<dbReference type="EMBL" id="CP040916">
    <property type="protein sequence ID" value="QDQ11577.1"/>
    <property type="molecule type" value="Genomic_DNA"/>
</dbReference>
<feature type="compositionally biased region" description="Pro residues" evidence="1">
    <location>
        <begin position="68"/>
        <end position="80"/>
    </location>
</feature>
<evidence type="ECO:0000313" key="3">
    <source>
        <dbReference type="Proteomes" id="UP000316806"/>
    </source>
</evidence>